<name>A0A1B1UGR8_9BRAD</name>
<dbReference type="Proteomes" id="UP000092839">
    <property type="component" value="Chromosome"/>
</dbReference>
<feature type="domain" description="Glyoxalase-like" evidence="1">
    <location>
        <begin position="8"/>
        <end position="183"/>
    </location>
</feature>
<dbReference type="Gene3D" id="3.10.180.10">
    <property type="entry name" value="2,3-Dihydroxybiphenyl 1,2-Dioxygenase, domain 1"/>
    <property type="match status" value="1"/>
</dbReference>
<accession>A0A1B1UGR8</accession>
<dbReference type="STRING" id="1274631.LMTR13_18970"/>
<dbReference type="Pfam" id="PF13468">
    <property type="entry name" value="Glyoxalase_3"/>
    <property type="match status" value="1"/>
</dbReference>
<dbReference type="InterPro" id="IPR025870">
    <property type="entry name" value="Glyoxalase-like_dom"/>
</dbReference>
<sequence length="214" mass="23282">MTPPRASLDHLTVAALTLEEGVAHVRRRLGVVMPPGGSHPLMGTHNCLMQLGERVFLEVIAPDPAVTPSRKRWFSLDDPRMHARLKHAPQLISWVVRVPELCAALRDIDEAVGEAVHVSRGSLSWLISVPRDGSMPFEGAFPTLIEWPTGPHPASHMADLGCRLEHLAIEHPNSARLAGALAPIFNDDRVTTSGGPAARLRAIIETPSGRRELT</sequence>
<dbReference type="RefSeq" id="WP_065729157.1">
    <property type="nucleotide sequence ID" value="NZ_CP016428.1"/>
</dbReference>
<keyword evidence="3" id="KW-1185">Reference proteome</keyword>
<evidence type="ECO:0000313" key="3">
    <source>
        <dbReference type="Proteomes" id="UP000092839"/>
    </source>
</evidence>
<reference evidence="2 3" key="1">
    <citation type="submission" date="2016-07" db="EMBL/GenBank/DDBJ databases">
        <title>Complete genome sequence of Bradyrhizobium icense LMTR 13T, a potential inoculant strain isolated from lima bean (Phaseolus lunatus) in Peru.</title>
        <authorList>
            <person name="Ormeno-Orrillo E."/>
            <person name="Duran D."/>
            <person name="Rogel M.A."/>
            <person name="Rey L."/>
            <person name="Imperial J."/>
            <person name="Ruiz-Argueso T."/>
            <person name="Martinez-Romero E."/>
        </authorList>
    </citation>
    <scope>NUCLEOTIDE SEQUENCE [LARGE SCALE GENOMIC DNA]</scope>
    <source>
        <strain evidence="2 3">LMTR 13</strain>
    </source>
</reference>
<dbReference type="EMBL" id="CP016428">
    <property type="protein sequence ID" value="ANW01941.1"/>
    <property type="molecule type" value="Genomic_DNA"/>
</dbReference>
<evidence type="ECO:0000259" key="1">
    <source>
        <dbReference type="Pfam" id="PF13468"/>
    </source>
</evidence>
<dbReference type="InterPro" id="IPR029068">
    <property type="entry name" value="Glyas_Bleomycin-R_OHBP_Dase"/>
</dbReference>
<dbReference type="AlphaFoldDB" id="A0A1B1UGR8"/>
<proteinExistence type="predicted"/>
<protein>
    <recommendedName>
        <fullName evidence="1">Glyoxalase-like domain-containing protein</fullName>
    </recommendedName>
</protein>
<dbReference type="KEGG" id="bic:LMTR13_18970"/>
<evidence type="ECO:0000313" key="2">
    <source>
        <dbReference type="EMBL" id="ANW01941.1"/>
    </source>
</evidence>
<organism evidence="2 3">
    <name type="scientific">Bradyrhizobium icense</name>
    <dbReference type="NCBI Taxonomy" id="1274631"/>
    <lineage>
        <taxon>Bacteria</taxon>
        <taxon>Pseudomonadati</taxon>
        <taxon>Pseudomonadota</taxon>
        <taxon>Alphaproteobacteria</taxon>
        <taxon>Hyphomicrobiales</taxon>
        <taxon>Nitrobacteraceae</taxon>
        <taxon>Bradyrhizobium</taxon>
    </lineage>
</organism>
<dbReference type="OrthoDB" id="8451710at2"/>
<gene>
    <name evidence="2" type="ORF">LMTR13_18970</name>
</gene>